<evidence type="ECO:0000313" key="2">
    <source>
        <dbReference type="EMBL" id="CAB4170997.1"/>
    </source>
</evidence>
<dbReference type="EMBL" id="LR796815">
    <property type="protein sequence ID" value="CAB4167658.1"/>
    <property type="molecule type" value="Genomic_DNA"/>
</dbReference>
<evidence type="ECO:0000313" key="3">
    <source>
        <dbReference type="EMBL" id="CAB4176290.1"/>
    </source>
</evidence>
<evidence type="ECO:0000313" key="1">
    <source>
        <dbReference type="EMBL" id="CAB4167658.1"/>
    </source>
</evidence>
<accession>A0A6J5PEK1</accession>
<evidence type="ECO:0000313" key="4">
    <source>
        <dbReference type="EMBL" id="CAB4223038.1"/>
    </source>
</evidence>
<reference evidence="1" key="1">
    <citation type="submission" date="2020-04" db="EMBL/GenBank/DDBJ databases">
        <authorList>
            <person name="Chiriac C."/>
            <person name="Salcher M."/>
            <person name="Ghai R."/>
            <person name="Kavagutti S V."/>
        </authorList>
    </citation>
    <scope>NUCLEOTIDE SEQUENCE</scope>
</reference>
<sequence length="322" mass="36018">MAVTSRQGLIDYALRALGEPVVEVNIDDSQLEDRLDEALEYWRQYQWDGVEKLYMKFVISASELHITTSTAASFQIADTVIGGTSGATALVSKETGRQSVGTTILVKNIVGTFVAGETITSASFGTTAVLAASIPYVLGSYDKRYIEVPDLVYGITRVIPFCSASSSKNMFDLQYQLRLNDLYDLTSTSIIYYKTVMSHLALLDMTLNGYPLYRFNRMQGKLYLDVNWESNIALGDFIVVECYRALDPAQNVKVWNERWLKLYTIALFKEQWGVNGKKFQGMVLPGGVSIDFQGMYDEAMSEIKELETELIGKSAPCEFFLG</sequence>
<organism evidence="1">
    <name type="scientific">uncultured Caudovirales phage</name>
    <dbReference type="NCBI Taxonomy" id="2100421"/>
    <lineage>
        <taxon>Viruses</taxon>
        <taxon>Duplodnaviria</taxon>
        <taxon>Heunggongvirae</taxon>
        <taxon>Uroviricota</taxon>
        <taxon>Caudoviricetes</taxon>
        <taxon>Peduoviridae</taxon>
        <taxon>Maltschvirus</taxon>
        <taxon>Maltschvirus maltsch</taxon>
    </lineage>
</organism>
<protein>
    <submittedName>
        <fullName evidence="1">Neck protein</fullName>
    </submittedName>
</protein>
<name>A0A6J5PEK1_9CAUD</name>
<dbReference type="EMBL" id="LR797534">
    <property type="protein sequence ID" value="CAB4223038.1"/>
    <property type="molecule type" value="Genomic_DNA"/>
</dbReference>
<dbReference type="EMBL" id="LR796858">
    <property type="protein sequence ID" value="CAB4170997.1"/>
    <property type="molecule type" value="Genomic_DNA"/>
</dbReference>
<gene>
    <name evidence="4" type="ORF">UFOVP1666_81</name>
    <name evidence="1" type="ORF">UFOVP867_36</name>
    <name evidence="2" type="ORF">UFOVP913_162</name>
    <name evidence="3" type="ORF">UFOVP993_18</name>
</gene>
<dbReference type="EMBL" id="LR796944">
    <property type="protein sequence ID" value="CAB4176290.1"/>
    <property type="molecule type" value="Genomic_DNA"/>
</dbReference>
<proteinExistence type="predicted"/>